<protein>
    <recommendedName>
        <fullName evidence="3">Secreted protein</fullName>
    </recommendedName>
</protein>
<comment type="caution">
    <text evidence="1">The sequence shown here is derived from an EMBL/GenBank/DDBJ whole genome shotgun (WGS) entry which is preliminary data.</text>
</comment>
<gene>
    <name evidence="1" type="ORF">HNP33_000630</name>
</gene>
<proteinExistence type="predicted"/>
<reference evidence="1 2" key="1">
    <citation type="submission" date="2020-08" db="EMBL/GenBank/DDBJ databases">
        <title>Functional genomics of gut bacteria from endangered species of beetles.</title>
        <authorList>
            <person name="Carlos-Shanley C."/>
        </authorList>
    </citation>
    <scope>NUCLEOTIDE SEQUENCE [LARGE SCALE GENOMIC DNA]</scope>
    <source>
        <strain evidence="1 2">S00124</strain>
    </source>
</reference>
<evidence type="ECO:0000313" key="1">
    <source>
        <dbReference type="EMBL" id="MBB6576582.1"/>
    </source>
</evidence>
<keyword evidence="2" id="KW-1185">Reference proteome</keyword>
<evidence type="ECO:0000313" key="2">
    <source>
        <dbReference type="Proteomes" id="UP000562492"/>
    </source>
</evidence>
<dbReference type="EMBL" id="JACHKZ010000002">
    <property type="protein sequence ID" value="MBB6576582.1"/>
    <property type="molecule type" value="Genomic_DNA"/>
</dbReference>
<evidence type="ECO:0008006" key="3">
    <source>
        <dbReference type="Google" id="ProtNLM"/>
    </source>
</evidence>
<name>A0ABR6RBT0_9BURK</name>
<dbReference type="Proteomes" id="UP000562492">
    <property type="component" value="Unassembled WGS sequence"/>
</dbReference>
<organism evidence="1 2">
    <name type="scientific">Comamonas odontotermitis</name>
    <dbReference type="NCBI Taxonomy" id="379895"/>
    <lineage>
        <taxon>Bacteria</taxon>
        <taxon>Pseudomonadati</taxon>
        <taxon>Pseudomonadota</taxon>
        <taxon>Betaproteobacteria</taxon>
        <taxon>Burkholderiales</taxon>
        <taxon>Comamonadaceae</taxon>
        <taxon>Comamonas</taxon>
    </lineage>
</organism>
<accession>A0ABR6RBT0</accession>
<sequence>MPLFTATGVAGTAAPTLQPHFLQNLALSGNASPHCTQFMGMPSKTGMPSQTAHHISYQCHFYYPFTTRMMPAEAVQTGNSRACYWD</sequence>